<evidence type="ECO:0000313" key="2">
    <source>
        <dbReference type="Proteomes" id="UP000198598"/>
    </source>
</evidence>
<reference evidence="1 2" key="1">
    <citation type="submission" date="2016-10" db="EMBL/GenBank/DDBJ databases">
        <authorList>
            <person name="de Groot N.N."/>
        </authorList>
    </citation>
    <scope>NUCLEOTIDE SEQUENCE [LARGE SCALE GENOMIC DNA]</scope>
    <source>
        <strain evidence="1 2">DSM 26130</strain>
    </source>
</reference>
<dbReference type="Proteomes" id="UP000198598">
    <property type="component" value="Unassembled WGS sequence"/>
</dbReference>
<dbReference type="AlphaFoldDB" id="A0A1I1UCK6"/>
<sequence>MDSAKMGVYTKTDFAMAYGVTRPLFEKWIEPIKQDIGWRDGQRQKFPPRLVKIVFDYLGEPK</sequence>
<accession>A0A1I1UCK6</accession>
<dbReference type="RefSeq" id="WP_093828405.1">
    <property type="nucleotide sequence ID" value="NZ_FOLQ01000006.1"/>
</dbReference>
<dbReference type="STRING" id="662367.SAMN05216167_106175"/>
<keyword evidence="2" id="KW-1185">Reference proteome</keyword>
<name>A0A1I1UCK6_9BACT</name>
<proteinExistence type="predicted"/>
<dbReference type="EMBL" id="FOLQ01000006">
    <property type="protein sequence ID" value="SFD67328.1"/>
    <property type="molecule type" value="Genomic_DNA"/>
</dbReference>
<protein>
    <submittedName>
        <fullName evidence="1">Uncharacterized protein</fullName>
    </submittedName>
</protein>
<evidence type="ECO:0000313" key="1">
    <source>
        <dbReference type="EMBL" id="SFD67328.1"/>
    </source>
</evidence>
<gene>
    <name evidence="1" type="ORF">SAMN05216167_106175</name>
</gene>
<organism evidence="1 2">
    <name type="scientific">Spirosoma endophyticum</name>
    <dbReference type="NCBI Taxonomy" id="662367"/>
    <lineage>
        <taxon>Bacteria</taxon>
        <taxon>Pseudomonadati</taxon>
        <taxon>Bacteroidota</taxon>
        <taxon>Cytophagia</taxon>
        <taxon>Cytophagales</taxon>
        <taxon>Cytophagaceae</taxon>
        <taxon>Spirosoma</taxon>
    </lineage>
</organism>
<dbReference type="OrthoDB" id="679434at2"/>